<dbReference type="EMBL" id="RCNR01000047">
    <property type="protein sequence ID" value="MUH37648.1"/>
    <property type="molecule type" value="Genomic_DNA"/>
</dbReference>
<evidence type="ECO:0000256" key="7">
    <source>
        <dbReference type="PIRSR" id="PIRSR000138-2"/>
    </source>
</evidence>
<dbReference type="PROSITE" id="PS00557">
    <property type="entry name" value="FMN_HYDROXY_ACID_DH_1"/>
    <property type="match status" value="1"/>
</dbReference>
<evidence type="ECO:0000256" key="4">
    <source>
        <dbReference type="ARBA" id="ARBA00023002"/>
    </source>
</evidence>
<evidence type="ECO:0000256" key="1">
    <source>
        <dbReference type="ARBA" id="ARBA00001917"/>
    </source>
</evidence>
<dbReference type="Pfam" id="PF01070">
    <property type="entry name" value="FMN_dh"/>
    <property type="match status" value="1"/>
</dbReference>
<dbReference type="OrthoDB" id="9770452at2"/>
<feature type="active site" description="Proton acceptor" evidence="6">
    <location>
        <position position="285"/>
    </location>
</feature>
<proteinExistence type="inferred from homology"/>
<feature type="binding site" evidence="7">
    <location>
        <position position="34"/>
    </location>
    <ligand>
        <name>glyoxylate</name>
        <dbReference type="ChEBI" id="CHEBI:36655"/>
    </ligand>
</feature>
<feature type="domain" description="FMN hydroxy acid dehydrogenase" evidence="8">
    <location>
        <begin position="8"/>
        <end position="387"/>
    </location>
</feature>
<evidence type="ECO:0000256" key="3">
    <source>
        <dbReference type="ARBA" id="ARBA00022643"/>
    </source>
</evidence>
<keyword evidence="10" id="KW-1185">Reference proteome</keyword>
<comment type="caution">
    <text evidence="9">The sequence shown here is derived from an EMBL/GenBank/DDBJ whole genome shotgun (WGS) entry which is preliminary data.</text>
</comment>
<dbReference type="Proteomes" id="UP000540519">
    <property type="component" value="Unassembled WGS sequence"/>
</dbReference>
<name>A0A7X2ZWE3_9FLAO</name>
<feature type="binding site" evidence="7">
    <location>
        <position position="116"/>
    </location>
    <ligand>
        <name>FMN</name>
        <dbReference type="ChEBI" id="CHEBI:58210"/>
    </ligand>
</feature>
<dbReference type="Gene3D" id="3.20.20.70">
    <property type="entry name" value="Aldolase class I"/>
    <property type="match status" value="1"/>
</dbReference>
<dbReference type="AlphaFoldDB" id="A0A7X2ZWE3"/>
<feature type="binding site" evidence="7">
    <location>
        <position position="283"/>
    </location>
    <ligand>
        <name>FMN</name>
        <dbReference type="ChEBI" id="CHEBI:58210"/>
    </ligand>
</feature>
<feature type="binding site" evidence="7">
    <location>
        <begin position="87"/>
        <end position="89"/>
    </location>
    <ligand>
        <name>FMN</name>
        <dbReference type="ChEBI" id="CHEBI:58210"/>
    </ligand>
</feature>
<dbReference type="InterPro" id="IPR013785">
    <property type="entry name" value="Aldolase_TIM"/>
</dbReference>
<dbReference type="RefSeq" id="WP_155600891.1">
    <property type="nucleotide sequence ID" value="NZ_RCNR01000047.1"/>
</dbReference>
<dbReference type="GO" id="GO:0004459">
    <property type="term" value="F:L-lactate dehydrogenase (NAD+) activity"/>
    <property type="evidence" value="ECO:0007669"/>
    <property type="project" value="TreeGrafter"/>
</dbReference>
<keyword evidence="3 7" id="KW-0288">FMN</keyword>
<dbReference type="SUPFAM" id="SSF51395">
    <property type="entry name" value="FMN-linked oxidoreductases"/>
    <property type="match status" value="1"/>
</dbReference>
<dbReference type="PANTHER" id="PTHR10578">
    <property type="entry name" value="S -2-HYDROXY-ACID OXIDASE-RELATED"/>
    <property type="match status" value="1"/>
</dbReference>
<keyword evidence="2 7" id="KW-0285">Flavoprotein</keyword>
<evidence type="ECO:0000256" key="6">
    <source>
        <dbReference type="PIRSR" id="PIRSR000138-1"/>
    </source>
</evidence>
<evidence type="ECO:0000313" key="9">
    <source>
        <dbReference type="EMBL" id="MUH37648.1"/>
    </source>
</evidence>
<accession>A0A7X2ZWE3</accession>
<sequence>MGKKPAKGWDARYPSIDDLRTRAMKKIPKFAFEYLDGGCNEDVNLRKNTAEIRDVELLPYYLSKHTESVMKTEIFGKTYDAPFGIAPVGLQGLMWPNAPEILAKAAFEHNVPFVLSTVSTSSIERISEITEGNAWFQLYHPTENALRDDILRRAAVAECPVLVILCDVPTFGFRPRDIRNGLAMPPKMSVKNILQIMGKPEWAMKTLIHGQPNFETLKPYMPKGLDLKQLGKFMDQTFSGRLNEEKIKPIRDMWKGKLVLKGVANEADVEKALRLGIDGVIVSNHGGRQLDAGESTIKPLSRIAEKYGDQLTVMMDSGIRSGPDVARSLASGAKFTFMGRSFMYGVSALGNNGGDHTISLLKTELQQVMEQICCERVEDFPNHLIKH</sequence>
<dbReference type="GO" id="GO:0009060">
    <property type="term" value="P:aerobic respiration"/>
    <property type="evidence" value="ECO:0007669"/>
    <property type="project" value="TreeGrafter"/>
</dbReference>
<evidence type="ECO:0000256" key="2">
    <source>
        <dbReference type="ARBA" id="ARBA00022630"/>
    </source>
</evidence>
<dbReference type="GO" id="GO:0010181">
    <property type="term" value="F:FMN binding"/>
    <property type="evidence" value="ECO:0007669"/>
    <property type="project" value="InterPro"/>
</dbReference>
<feature type="binding site" evidence="7">
    <location>
        <position position="174"/>
    </location>
    <ligand>
        <name>glyoxylate</name>
        <dbReference type="ChEBI" id="CHEBI:36655"/>
    </ligand>
</feature>
<feature type="binding site" evidence="7">
    <location>
        <position position="137"/>
    </location>
    <ligand>
        <name>FMN</name>
        <dbReference type="ChEBI" id="CHEBI:58210"/>
    </ligand>
</feature>
<feature type="binding site" evidence="7">
    <location>
        <position position="261"/>
    </location>
    <ligand>
        <name>FMN</name>
        <dbReference type="ChEBI" id="CHEBI:58210"/>
    </ligand>
</feature>
<feature type="binding site" evidence="7">
    <location>
        <begin position="316"/>
        <end position="320"/>
    </location>
    <ligand>
        <name>FMN</name>
        <dbReference type="ChEBI" id="CHEBI:58210"/>
    </ligand>
</feature>
<reference evidence="9 10" key="1">
    <citation type="journal article" date="2019" name="Mar. Drugs">
        <title>Comparative Genomics and CAZyme Genome Repertoires of Marine Zobellia amurskyensis KMM 3526(T) and Zobellia laminariae KMM 3676(T).</title>
        <authorList>
            <person name="Chernysheva N."/>
            <person name="Bystritskaya E."/>
            <person name="Stenkova A."/>
            <person name="Golovkin I."/>
            <person name="Nedashkovskaya O."/>
            <person name="Isaeva M."/>
        </authorList>
    </citation>
    <scope>NUCLEOTIDE SEQUENCE [LARGE SCALE GENOMIC DNA]</scope>
    <source>
        <strain evidence="9 10">KMM 3526</strain>
    </source>
</reference>
<keyword evidence="4" id="KW-0560">Oxidoreductase</keyword>
<feature type="binding site" evidence="7">
    <location>
        <position position="288"/>
    </location>
    <ligand>
        <name>glyoxylate</name>
        <dbReference type="ChEBI" id="CHEBI:36655"/>
    </ligand>
</feature>
<dbReference type="PIRSF" id="PIRSF000138">
    <property type="entry name" value="Al-hdrx_acd_dh"/>
    <property type="match status" value="1"/>
</dbReference>
<dbReference type="PROSITE" id="PS51349">
    <property type="entry name" value="FMN_HYDROXY_ACID_DH_2"/>
    <property type="match status" value="1"/>
</dbReference>
<evidence type="ECO:0000313" key="10">
    <source>
        <dbReference type="Proteomes" id="UP000540519"/>
    </source>
</evidence>
<feature type="binding site" evidence="7">
    <location>
        <begin position="339"/>
        <end position="340"/>
    </location>
    <ligand>
        <name>FMN</name>
        <dbReference type="ChEBI" id="CHEBI:58210"/>
    </ligand>
</feature>
<dbReference type="CDD" id="cd02809">
    <property type="entry name" value="alpha_hydroxyacid_oxid_FMN"/>
    <property type="match status" value="1"/>
</dbReference>
<comment type="cofactor">
    <cofactor evidence="1">
        <name>FMN</name>
        <dbReference type="ChEBI" id="CHEBI:58210"/>
    </cofactor>
</comment>
<dbReference type="InterPro" id="IPR000262">
    <property type="entry name" value="FMN-dep_DH"/>
</dbReference>
<feature type="binding site" evidence="7">
    <location>
        <position position="139"/>
    </location>
    <ligand>
        <name>glyoxylate</name>
        <dbReference type="ChEBI" id="CHEBI:36655"/>
    </ligand>
</feature>
<dbReference type="InterPro" id="IPR037396">
    <property type="entry name" value="FMN_HAD"/>
</dbReference>
<feature type="binding site" evidence="7">
    <location>
        <position position="285"/>
    </location>
    <ligand>
        <name>glyoxylate</name>
        <dbReference type="ChEBI" id="CHEBI:36655"/>
    </ligand>
</feature>
<organism evidence="9 10">
    <name type="scientific">Zobellia amurskyensis</name>
    <dbReference type="NCBI Taxonomy" id="248905"/>
    <lineage>
        <taxon>Bacteria</taxon>
        <taxon>Pseudomonadati</taxon>
        <taxon>Bacteroidota</taxon>
        <taxon>Flavobacteriia</taxon>
        <taxon>Flavobacteriales</taxon>
        <taxon>Flavobacteriaceae</taxon>
        <taxon>Zobellia</taxon>
    </lineage>
</organism>
<dbReference type="PANTHER" id="PTHR10578:SF107">
    <property type="entry name" value="2-HYDROXYACID OXIDASE 1"/>
    <property type="match status" value="1"/>
</dbReference>
<evidence type="ECO:0000259" key="8">
    <source>
        <dbReference type="PROSITE" id="PS51349"/>
    </source>
</evidence>
<dbReference type="InterPro" id="IPR012133">
    <property type="entry name" value="Alpha-hydoxy_acid_DH_FMN"/>
</dbReference>
<dbReference type="InterPro" id="IPR008259">
    <property type="entry name" value="FMN_hydac_DH_AS"/>
</dbReference>
<protein>
    <submittedName>
        <fullName evidence="9">Alpha-hydroxy-acid oxidizing protein</fullName>
    </submittedName>
</protein>
<evidence type="ECO:0000256" key="5">
    <source>
        <dbReference type="ARBA" id="ARBA00024042"/>
    </source>
</evidence>
<comment type="similarity">
    <text evidence="5">Belongs to the FMN-dependent alpha-hydroxy acid dehydrogenase family.</text>
</comment>
<dbReference type="GO" id="GO:0005886">
    <property type="term" value="C:plasma membrane"/>
    <property type="evidence" value="ECO:0007669"/>
    <property type="project" value="TreeGrafter"/>
</dbReference>
<gene>
    <name evidence="9" type="ORF">D9O36_17500</name>
</gene>